<dbReference type="InterPro" id="IPR032675">
    <property type="entry name" value="LRR_dom_sf"/>
</dbReference>
<keyword evidence="2" id="KW-1185">Reference proteome</keyword>
<dbReference type="AlphaFoldDB" id="A0A8H5HJH3"/>
<proteinExistence type="predicted"/>
<evidence type="ECO:0000313" key="2">
    <source>
        <dbReference type="Proteomes" id="UP000565441"/>
    </source>
</evidence>
<comment type="caution">
    <text evidence="1">The sequence shown here is derived from an EMBL/GenBank/DDBJ whole genome shotgun (WGS) entry which is preliminary data.</text>
</comment>
<dbReference type="Proteomes" id="UP000565441">
    <property type="component" value="Unassembled WGS sequence"/>
</dbReference>
<reference evidence="1 2" key="1">
    <citation type="journal article" date="2020" name="ISME J.">
        <title>Uncovering the hidden diversity of litter-decomposition mechanisms in mushroom-forming fungi.</title>
        <authorList>
            <person name="Floudas D."/>
            <person name="Bentzer J."/>
            <person name="Ahren D."/>
            <person name="Johansson T."/>
            <person name="Persson P."/>
            <person name="Tunlid A."/>
        </authorList>
    </citation>
    <scope>NUCLEOTIDE SEQUENCE [LARGE SCALE GENOMIC DNA]</scope>
    <source>
        <strain evidence="1 2">CBS 661.87</strain>
    </source>
</reference>
<dbReference type="OrthoDB" id="3005567at2759"/>
<organism evidence="1 2">
    <name type="scientific">Tricholomella constricta</name>
    <dbReference type="NCBI Taxonomy" id="117010"/>
    <lineage>
        <taxon>Eukaryota</taxon>
        <taxon>Fungi</taxon>
        <taxon>Dikarya</taxon>
        <taxon>Basidiomycota</taxon>
        <taxon>Agaricomycotina</taxon>
        <taxon>Agaricomycetes</taxon>
        <taxon>Agaricomycetidae</taxon>
        <taxon>Agaricales</taxon>
        <taxon>Tricholomatineae</taxon>
        <taxon>Lyophyllaceae</taxon>
        <taxon>Tricholomella</taxon>
    </lineage>
</organism>
<name>A0A8H5HJH3_9AGAR</name>
<dbReference type="Gene3D" id="3.80.10.10">
    <property type="entry name" value="Ribonuclease Inhibitor"/>
    <property type="match status" value="1"/>
</dbReference>
<accession>A0A8H5HJH3</accession>
<evidence type="ECO:0008006" key="3">
    <source>
        <dbReference type="Google" id="ProtNLM"/>
    </source>
</evidence>
<dbReference type="SUPFAM" id="SSF52058">
    <property type="entry name" value="L domain-like"/>
    <property type="match status" value="1"/>
</dbReference>
<gene>
    <name evidence="1" type="ORF">D9615_003394</name>
</gene>
<dbReference type="EMBL" id="JAACJP010000005">
    <property type="protein sequence ID" value="KAF5384392.1"/>
    <property type="molecule type" value="Genomic_DNA"/>
</dbReference>
<evidence type="ECO:0000313" key="1">
    <source>
        <dbReference type="EMBL" id="KAF5384392.1"/>
    </source>
</evidence>
<sequence>MVSADNLNLDVLGLIFAHLTGKDLAAVALVSKPFLAGVIPRLYRTLSFRIHNAKRYPSVRTSFSTILDHPDLATHVRNIDIRATPLLHSRVDPDFIRECTRALELCDNLRSFVYTPTAVTAILPLLPGRERLRELRINARFTTAQAATLAKIGRLEKLELDRGSWEVIDVLPVWTAAIQHTLKTLTLFMSAELNFQVLETALSHLPRLLELHIIACPNIDHLKVMKLVAHTPLLESLAFTVTETVQAPEPLLPPPSLSNLRHLALDARAGLTANPSSSATLLSILTSINWSFPSLTSAALKIPDVKAEASHELILKLLTNHALTLQRLVFVDTIVEVRSIAEICERCRRLEVLSLPLPMKEILSFSDSLALSPSLRTLIDGDAHVTHGPRPYLNHENAQYIMLHARALTRIISDKRIWTGRRDDHGRVRVGLERQAAGPSAHWFMPPG</sequence>
<protein>
    <recommendedName>
        <fullName evidence="3">F-box domain-containing protein</fullName>
    </recommendedName>
</protein>